<dbReference type="GO" id="GO:0003700">
    <property type="term" value="F:DNA-binding transcription factor activity"/>
    <property type="evidence" value="ECO:0007669"/>
    <property type="project" value="InterPro"/>
</dbReference>
<dbReference type="GO" id="GO:0000976">
    <property type="term" value="F:transcription cis-regulatory region binding"/>
    <property type="evidence" value="ECO:0007669"/>
    <property type="project" value="TreeGrafter"/>
</dbReference>
<accession>A0A2T3J7P0</accession>
<sequence>MLCFYGILFAGDDMYSEEQLTIFVKVVESGSFSKAALALSRSQAAVSLAIRALEEVLGYCVFNRHGKKIQLNEQGEQLYRLCQRRQIALQRLYDIADNLHHAVEGEVTIYIDCEVDPLPMAVLLEKFHRCFPLTQIVMKQTWQSASLIIIPEERRMGELEENSWNWQRYADVTLLAVSGPAVNHRRQYIEVPWGPQSPTLHHVMTSKPTAALQMVLGNMGWCWLPSFLLAKYQAGQDYHQVENIDPIIRRYVLGASKDRGPALQWLVEQVTADQAGEL</sequence>
<proteinExistence type="inferred from homology"/>
<evidence type="ECO:0000256" key="1">
    <source>
        <dbReference type="ARBA" id="ARBA00009437"/>
    </source>
</evidence>
<evidence type="ECO:0000313" key="6">
    <source>
        <dbReference type="Proteomes" id="UP000240987"/>
    </source>
</evidence>
<dbReference type="EMBL" id="PYMJ01000043">
    <property type="protein sequence ID" value="PSU44739.1"/>
    <property type="molecule type" value="Genomic_DNA"/>
</dbReference>
<feature type="domain" description="HTH lysR-type" evidence="4">
    <location>
        <begin position="15"/>
        <end position="72"/>
    </location>
</feature>
<organism evidence="5 6">
    <name type="scientific">Photobacterium frigidiphilum</name>
    <dbReference type="NCBI Taxonomy" id="264736"/>
    <lineage>
        <taxon>Bacteria</taxon>
        <taxon>Pseudomonadati</taxon>
        <taxon>Pseudomonadota</taxon>
        <taxon>Gammaproteobacteria</taxon>
        <taxon>Vibrionales</taxon>
        <taxon>Vibrionaceae</taxon>
        <taxon>Photobacterium</taxon>
    </lineage>
</organism>
<dbReference type="Pfam" id="PF00126">
    <property type="entry name" value="HTH_1"/>
    <property type="match status" value="1"/>
</dbReference>
<dbReference type="PANTHER" id="PTHR30126:SF91">
    <property type="entry name" value="LYSR FAMILY TRANSCRIPTIONAL REGULATOR"/>
    <property type="match status" value="1"/>
</dbReference>
<dbReference type="SUPFAM" id="SSF53850">
    <property type="entry name" value="Periplasmic binding protein-like II"/>
    <property type="match status" value="1"/>
</dbReference>
<keyword evidence="3" id="KW-0804">Transcription</keyword>
<evidence type="ECO:0000256" key="3">
    <source>
        <dbReference type="ARBA" id="ARBA00023163"/>
    </source>
</evidence>
<dbReference type="SUPFAM" id="SSF46785">
    <property type="entry name" value="Winged helix' DNA-binding domain"/>
    <property type="match status" value="1"/>
</dbReference>
<dbReference type="Gene3D" id="1.10.10.10">
    <property type="entry name" value="Winged helix-like DNA-binding domain superfamily/Winged helix DNA-binding domain"/>
    <property type="match status" value="1"/>
</dbReference>
<keyword evidence="2" id="KW-0805">Transcription regulation</keyword>
<evidence type="ECO:0000313" key="5">
    <source>
        <dbReference type="EMBL" id="PSU44739.1"/>
    </source>
</evidence>
<name>A0A2T3J7P0_9GAMM</name>
<dbReference type="InterPro" id="IPR000847">
    <property type="entry name" value="LysR_HTH_N"/>
</dbReference>
<reference evidence="5 6" key="1">
    <citation type="submission" date="2018-01" db="EMBL/GenBank/DDBJ databases">
        <title>Whole genome sequencing of Histamine producing bacteria.</title>
        <authorList>
            <person name="Butler K."/>
        </authorList>
    </citation>
    <scope>NUCLEOTIDE SEQUENCE [LARGE SCALE GENOMIC DNA]</scope>
    <source>
        <strain evidence="5 6">JCM 12947</strain>
    </source>
</reference>
<comment type="caution">
    <text evidence="5">The sequence shown here is derived from an EMBL/GenBank/DDBJ whole genome shotgun (WGS) entry which is preliminary data.</text>
</comment>
<dbReference type="InterPro" id="IPR036390">
    <property type="entry name" value="WH_DNA-bd_sf"/>
</dbReference>
<dbReference type="InterPro" id="IPR036388">
    <property type="entry name" value="WH-like_DNA-bd_sf"/>
</dbReference>
<evidence type="ECO:0000259" key="4">
    <source>
        <dbReference type="PROSITE" id="PS50931"/>
    </source>
</evidence>
<evidence type="ECO:0000256" key="2">
    <source>
        <dbReference type="ARBA" id="ARBA00023015"/>
    </source>
</evidence>
<comment type="similarity">
    <text evidence="1">Belongs to the LysR transcriptional regulatory family.</text>
</comment>
<dbReference type="PRINTS" id="PR00039">
    <property type="entry name" value="HTHLYSR"/>
</dbReference>
<gene>
    <name evidence="5" type="ORF">C9J12_25930</name>
</gene>
<keyword evidence="6" id="KW-1185">Reference proteome</keyword>
<dbReference type="AlphaFoldDB" id="A0A2T3J7P0"/>
<dbReference type="Proteomes" id="UP000240987">
    <property type="component" value="Unassembled WGS sequence"/>
</dbReference>
<dbReference type="PROSITE" id="PS50931">
    <property type="entry name" value="HTH_LYSR"/>
    <property type="match status" value="1"/>
</dbReference>
<protein>
    <recommendedName>
        <fullName evidence="4">HTH lysR-type domain-containing protein</fullName>
    </recommendedName>
</protein>
<dbReference type="PANTHER" id="PTHR30126">
    <property type="entry name" value="HTH-TYPE TRANSCRIPTIONAL REGULATOR"/>
    <property type="match status" value="1"/>
</dbReference>